<dbReference type="SUPFAM" id="SSF53448">
    <property type="entry name" value="Nucleotide-diphospho-sugar transferases"/>
    <property type="match status" value="1"/>
</dbReference>
<evidence type="ECO:0000259" key="4">
    <source>
        <dbReference type="Pfam" id="PF03407"/>
    </source>
</evidence>
<evidence type="ECO:0000313" key="6">
    <source>
        <dbReference type="Proteomes" id="UP001174909"/>
    </source>
</evidence>
<evidence type="ECO:0000256" key="2">
    <source>
        <dbReference type="SAM" id="MobiDB-lite"/>
    </source>
</evidence>
<dbReference type="EMBL" id="CASHTH010001974">
    <property type="protein sequence ID" value="CAI8022685.1"/>
    <property type="molecule type" value="Genomic_DNA"/>
</dbReference>
<gene>
    <name evidence="5" type="ORF">GBAR_LOCUS13312</name>
</gene>
<keyword evidence="3" id="KW-0732">Signal</keyword>
<evidence type="ECO:0000256" key="3">
    <source>
        <dbReference type="SAM" id="SignalP"/>
    </source>
</evidence>
<evidence type="ECO:0000313" key="5">
    <source>
        <dbReference type="EMBL" id="CAI8022685.1"/>
    </source>
</evidence>
<feature type="compositionally biased region" description="Polar residues" evidence="2">
    <location>
        <begin position="50"/>
        <end position="60"/>
    </location>
</feature>
<feature type="signal peptide" evidence="3">
    <location>
        <begin position="1"/>
        <end position="27"/>
    </location>
</feature>
<sequence>MRRKCAKTVLCFSVAAAVLLVVQGLLGQRQRPTDRNGGGDDPPAALAQPLSPTITPSTDPDLSYGLKVSLQKQRRHVSFPEPDTLPYRKWRKSTEDRDTTQTWAVALRDYLSMLDKDISPHVNLVLGDYKHRMLVLNWVVAAAVKLEPPLHNILVISLQQGLCDFLANSTYISHLSNITCIVVPVDTIFSSKSNDDGWLKSLMVRPVVLRLINYWGYDVATYDSDAVVLKNPQELYKRHPHDILSSANIWPEYQAKPWGFTLCAGVMVLRASSATEMLWRSISNVSIRDDQVALNTALKNLNMTWKRTTQISEVCSVDGWEGQSSGGLQVFVFPERQFCRGHCCNAHRDGLYVVHPSGTHGAIRLKSRVLERAHAWFISTVTKELASPE</sequence>
<dbReference type="InterPro" id="IPR005069">
    <property type="entry name" value="Nucl-diP-sugar_transferase"/>
</dbReference>
<accession>A0AA35S3C2</accession>
<comment type="caution">
    <text evidence="5">The sequence shown here is derived from an EMBL/GenBank/DDBJ whole genome shotgun (WGS) entry which is preliminary data.</text>
</comment>
<keyword evidence="6" id="KW-1185">Reference proteome</keyword>
<dbReference type="Pfam" id="PF03407">
    <property type="entry name" value="Nucleotid_trans"/>
    <property type="match status" value="1"/>
</dbReference>
<comment type="similarity">
    <text evidence="1">Belongs to the glycosyltransferase 77 family.</text>
</comment>
<feature type="domain" description="Nucleotide-diphospho-sugar transferase" evidence="4">
    <location>
        <begin position="184"/>
        <end position="351"/>
    </location>
</feature>
<reference evidence="5" key="1">
    <citation type="submission" date="2023-03" db="EMBL/GenBank/DDBJ databases">
        <authorList>
            <person name="Steffen K."/>
            <person name="Cardenas P."/>
        </authorList>
    </citation>
    <scope>NUCLEOTIDE SEQUENCE</scope>
</reference>
<feature type="region of interest" description="Disordered" evidence="2">
    <location>
        <begin position="29"/>
        <end position="60"/>
    </location>
</feature>
<name>A0AA35S3C2_GEOBA</name>
<protein>
    <recommendedName>
        <fullName evidence="4">Nucleotide-diphospho-sugar transferase domain-containing protein</fullName>
    </recommendedName>
</protein>
<dbReference type="AlphaFoldDB" id="A0AA35S3C2"/>
<feature type="chain" id="PRO_5041319523" description="Nucleotide-diphospho-sugar transferase domain-containing protein" evidence="3">
    <location>
        <begin position="28"/>
        <end position="389"/>
    </location>
</feature>
<dbReference type="Gene3D" id="3.90.550.10">
    <property type="entry name" value="Spore Coat Polysaccharide Biosynthesis Protein SpsA, Chain A"/>
    <property type="match status" value="1"/>
</dbReference>
<organism evidence="5 6">
    <name type="scientific">Geodia barretti</name>
    <name type="common">Barrett's horny sponge</name>
    <dbReference type="NCBI Taxonomy" id="519541"/>
    <lineage>
        <taxon>Eukaryota</taxon>
        <taxon>Metazoa</taxon>
        <taxon>Porifera</taxon>
        <taxon>Demospongiae</taxon>
        <taxon>Heteroscleromorpha</taxon>
        <taxon>Tetractinellida</taxon>
        <taxon>Astrophorina</taxon>
        <taxon>Geodiidae</taxon>
        <taxon>Geodia</taxon>
    </lineage>
</organism>
<proteinExistence type="inferred from homology"/>
<evidence type="ECO:0000256" key="1">
    <source>
        <dbReference type="ARBA" id="ARBA00007033"/>
    </source>
</evidence>
<dbReference type="InterPro" id="IPR029044">
    <property type="entry name" value="Nucleotide-diphossugar_trans"/>
</dbReference>
<dbReference type="Proteomes" id="UP001174909">
    <property type="component" value="Unassembled WGS sequence"/>
</dbReference>